<accession>A0A9W7B9G6</accession>
<evidence type="ECO:0000313" key="5">
    <source>
        <dbReference type="Proteomes" id="UP001165160"/>
    </source>
</evidence>
<gene>
    <name evidence="4" type="ORF">TrVE_jg11926</name>
</gene>
<organism evidence="4 5">
    <name type="scientific">Triparma verrucosa</name>
    <dbReference type="NCBI Taxonomy" id="1606542"/>
    <lineage>
        <taxon>Eukaryota</taxon>
        <taxon>Sar</taxon>
        <taxon>Stramenopiles</taxon>
        <taxon>Ochrophyta</taxon>
        <taxon>Bolidophyceae</taxon>
        <taxon>Parmales</taxon>
        <taxon>Triparmaceae</taxon>
        <taxon>Triparma</taxon>
    </lineage>
</organism>
<dbReference type="Gene3D" id="3.40.30.10">
    <property type="entry name" value="Glutaredoxin"/>
    <property type="match status" value="1"/>
</dbReference>
<dbReference type="GO" id="GO:0005737">
    <property type="term" value="C:cytoplasm"/>
    <property type="evidence" value="ECO:0007669"/>
    <property type="project" value="TreeGrafter"/>
</dbReference>
<comment type="caution">
    <text evidence="4">The sequence shown here is derived from an EMBL/GenBank/DDBJ whole genome shotgun (WGS) entry which is preliminary data.</text>
</comment>
<dbReference type="Pfam" id="PF13410">
    <property type="entry name" value="GST_C_2"/>
    <property type="match status" value="1"/>
</dbReference>
<reference evidence="5" key="1">
    <citation type="journal article" date="2023" name="Commun. Biol.">
        <title>Genome analysis of Parmales, the sister group of diatoms, reveals the evolutionary specialization of diatoms from phago-mixotrophs to photoautotrophs.</title>
        <authorList>
            <person name="Ban H."/>
            <person name="Sato S."/>
            <person name="Yoshikawa S."/>
            <person name="Yamada K."/>
            <person name="Nakamura Y."/>
            <person name="Ichinomiya M."/>
            <person name="Sato N."/>
            <person name="Blanc-Mathieu R."/>
            <person name="Endo H."/>
            <person name="Kuwata A."/>
            <person name="Ogata H."/>
        </authorList>
    </citation>
    <scope>NUCLEOTIDE SEQUENCE [LARGE SCALE GENOMIC DNA]</scope>
    <source>
        <strain evidence="5">NIES 3699</strain>
    </source>
</reference>
<feature type="compositionally biased region" description="Basic and acidic residues" evidence="1">
    <location>
        <begin position="429"/>
        <end position="445"/>
    </location>
</feature>
<dbReference type="InterPro" id="IPR036282">
    <property type="entry name" value="Glutathione-S-Trfase_C_sf"/>
</dbReference>
<dbReference type="AlphaFoldDB" id="A0A9W7B9G6"/>
<dbReference type="PANTHER" id="PTHR43968">
    <property type="match status" value="1"/>
</dbReference>
<dbReference type="CDD" id="cd00570">
    <property type="entry name" value="GST_N_family"/>
    <property type="match status" value="1"/>
</dbReference>
<feature type="domain" description="GST C-terminal" evidence="3">
    <location>
        <begin position="147"/>
        <end position="301"/>
    </location>
</feature>
<dbReference type="InterPro" id="IPR004045">
    <property type="entry name" value="Glutathione_S-Trfase_N"/>
</dbReference>
<evidence type="ECO:0000313" key="4">
    <source>
        <dbReference type="EMBL" id="GMH86744.1"/>
    </source>
</evidence>
<dbReference type="InterPro" id="IPR050983">
    <property type="entry name" value="GST_Omega/HSP26"/>
</dbReference>
<feature type="domain" description="GST N-terminal" evidence="2">
    <location>
        <begin position="88"/>
        <end position="169"/>
    </location>
</feature>
<evidence type="ECO:0000259" key="2">
    <source>
        <dbReference type="PROSITE" id="PS50404"/>
    </source>
</evidence>
<dbReference type="PROSITE" id="PS50405">
    <property type="entry name" value="GST_CTER"/>
    <property type="match status" value="1"/>
</dbReference>
<dbReference type="SFLD" id="SFLDS00019">
    <property type="entry name" value="Glutathione_Transferase_(cytos"/>
    <property type="match status" value="1"/>
</dbReference>
<dbReference type="InterPro" id="IPR010987">
    <property type="entry name" value="Glutathione-S-Trfase_C-like"/>
</dbReference>
<feature type="region of interest" description="Disordered" evidence="1">
    <location>
        <begin position="429"/>
        <end position="463"/>
    </location>
</feature>
<dbReference type="Proteomes" id="UP001165160">
    <property type="component" value="Unassembled WGS sequence"/>
</dbReference>
<dbReference type="PANTHER" id="PTHR43968:SF14">
    <property type="entry name" value="GLUTATHIONE S-TRANSFERASE"/>
    <property type="match status" value="1"/>
</dbReference>
<dbReference type="InterPro" id="IPR040079">
    <property type="entry name" value="Glutathione_S-Trfase"/>
</dbReference>
<proteinExistence type="predicted"/>
<dbReference type="EMBL" id="BRXX01000063">
    <property type="protein sequence ID" value="GMH86744.1"/>
    <property type="molecule type" value="Genomic_DNA"/>
</dbReference>
<evidence type="ECO:0008006" key="6">
    <source>
        <dbReference type="Google" id="ProtNLM"/>
    </source>
</evidence>
<sequence>MRLLSGRIFGLASAVLSPTIRTPSSSSSSTALMMSTNANNVANNPTAAPKEWEDISSYLIPNPDKVNGPTNPQATLRLFGHDPKDVRVTLYRDHHAWCPYCQKIWLYLEEHRIPYAVKKVTMFCYGDKESWYRKVCPSGMLPALSIDNQLITESDVILMNLDAVFGPVPSSPDLDSDEVYPYRRLERKLFGAWCDWLCRRHVPLTGGESRAAESFKSVAEEVDSVLGKSKSPFFLDSGFSIADIIFTPYIERMSASLTYYKGFSLRSSYPNINAWFTEMEKRPTYLGTQSDFHTHSHDLPPQMGMCVSDGTKETRTLMEYIDGGYVDSPHYEFETSTTPSSDVALEALTRVYVHREQLVEVNPTEDKGKFDEALRCVLTYLATGTVVKPPKGTAEGLRYLRDRVSVPRDMSLHAGRKLRIALELTAKLDGDGQGPRIEDGNRRDQNPVPFVEAKRKREEAMVG</sequence>
<feature type="compositionally biased region" description="Basic and acidic residues" evidence="1">
    <location>
        <begin position="452"/>
        <end position="463"/>
    </location>
</feature>
<keyword evidence="5" id="KW-1185">Reference proteome</keyword>
<dbReference type="PROSITE" id="PS50404">
    <property type="entry name" value="GST_NTER"/>
    <property type="match status" value="1"/>
</dbReference>
<evidence type="ECO:0000259" key="3">
    <source>
        <dbReference type="PROSITE" id="PS50405"/>
    </source>
</evidence>
<dbReference type="Pfam" id="PF13409">
    <property type="entry name" value="GST_N_2"/>
    <property type="match status" value="1"/>
</dbReference>
<protein>
    <recommendedName>
        <fullName evidence="6">Glutathione S-transferase</fullName>
    </recommendedName>
</protein>
<dbReference type="SFLD" id="SFLDG00358">
    <property type="entry name" value="Main_(cytGST)"/>
    <property type="match status" value="1"/>
</dbReference>
<name>A0A9W7B9G6_9STRA</name>
<dbReference type="SUPFAM" id="SSF47616">
    <property type="entry name" value="GST C-terminal domain-like"/>
    <property type="match status" value="1"/>
</dbReference>
<dbReference type="InterPro" id="IPR036249">
    <property type="entry name" value="Thioredoxin-like_sf"/>
</dbReference>
<dbReference type="SUPFAM" id="SSF52833">
    <property type="entry name" value="Thioredoxin-like"/>
    <property type="match status" value="1"/>
</dbReference>
<evidence type="ECO:0000256" key="1">
    <source>
        <dbReference type="SAM" id="MobiDB-lite"/>
    </source>
</evidence>
<dbReference type="Gene3D" id="1.20.1050.10">
    <property type="match status" value="1"/>
</dbReference>